<keyword evidence="1" id="KW-1133">Transmembrane helix</keyword>
<comment type="caution">
    <text evidence="2">The sequence shown here is derived from an EMBL/GenBank/DDBJ whole genome shotgun (WGS) entry which is preliminary data.</text>
</comment>
<name>A0AAV4SET1_CAEEX</name>
<accession>A0AAV4SET1</accession>
<organism evidence="2 3">
    <name type="scientific">Caerostris extrusa</name>
    <name type="common">Bark spider</name>
    <name type="synonym">Caerostris bankana</name>
    <dbReference type="NCBI Taxonomy" id="172846"/>
    <lineage>
        <taxon>Eukaryota</taxon>
        <taxon>Metazoa</taxon>
        <taxon>Ecdysozoa</taxon>
        <taxon>Arthropoda</taxon>
        <taxon>Chelicerata</taxon>
        <taxon>Arachnida</taxon>
        <taxon>Araneae</taxon>
        <taxon>Araneomorphae</taxon>
        <taxon>Entelegynae</taxon>
        <taxon>Araneoidea</taxon>
        <taxon>Araneidae</taxon>
        <taxon>Caerostris</taxon>
    </lineage>
</organism>
<evidence type="ECO:0000256" key="1">
    <source>
        <dbReference type="SAM" id="Phobius"/>
    </source>
</evidence>
<evidence type="ECO:0008006" key="4">
    <source>
        <dbReference type="Google" id="ProtNLM"/>
    </source>
</evidence>
<proteinExistence type="predicted"/>
<keyword evidence="3" id="KW-1185">Reference proteome</keyword>
<evidence type="ECO:0000313" key="3">
    <source>
        <dbReference type="Proteomes" id="UP001054945"/>
    </source>
</evidence>
<protein>
    <recommendedName>
        <fullName evidence="4">ATP synthase F0 subunit 8</fullName>
    </recommendedName>
</protein>
<keyword evidence="1" id="KW-0472">Membrane</keyword>
<dbReference type="EMBL" id="BPLR01009302">
    <property type="protein sequence ID" value="GIY30980.1"/>
    <property type="molecule type" value="Genomic_DNA"/>
</dbReference>
<evidence type="ECO:0000313" key="2">
    <source>
        <dbReference type="EMBL" id="GIY30980.1"/>
    </source>
</evidence>
<keyword evidence="1" id="KW-0812">Transmembrane</keyword>
<dbReference type="Proteomes" id="UP001054945">
    <property type="component" value="Unassembled WGS sequence"/>
</dbReference>
<reference evidence="2 3" key="1">
    <citation type="submission" date="2021-06" db="EMBL/GenBank/DDBJ databases">
        <title>Caerostris extrusa draft genome.</title>
        <authorList>
            <person name="Kono N."/>
            <person name="Arakawa K."/>
        </authorList>
    </citation>
    <scope>NUCLEOTIDE SEQUENCE [LARGE SCALE GENOMIC DNA]</scope>
</reference>
<gene>
    <name evidence="2" type="ORF">CEXT_185581</name>
</gene>
<sequence>MFGWVTKVDVEHVPLTARLGNVWPLLVLICVMFVLTLVQWLWWKYNVWNLSTVPTAKSNYHLIITSRVLQSISRNTIADANVCKCKKELFKC</sequence>
<dbReference type="AlphaFoldDB" id="A0AAV4SET1"/>
<feature type="transmembrane region" description="Helical" evidence="1">
    <location>
        <begin position="22"/>
        <end position="43"/>
    </location>
</feature>